<accession>A0A437MHD3</accession>
<comment type="caution">
    <text evidence="2">The sequence shown here is derived from an EMBL/GenBank/DDBJ whole genome shotgun (WGS) entry which is preliminary data.</text>
</comment>
<evidence type="ECO:0000313" key="2">
    <source>
        <dbReference type="EMBL" id="RVT97046.1"/>
    </source>
</evidence>
<dbReference type="AlphaFoldDB" id="A0A437MHD3"/>
<keyword evidence="1" id="KW-0472">Membrane</keyword>
<proteinExistence type="predicted"/>
<dbReference type="OrthoDB" id="276554at2"/>
<dbReference type="EMBL" id="SACL01000003">
    <property type="protein sequence ID" value="RVT97046.1"/>
    <property type="molecule type" value="Genomic_DNA"/>
</dbReference>
<feature type="transmembrane region" description="Helical" evidence="1">
    <location>
        <begin position="47"/>
        <end position="70"/>
    </location>
</feature>
<protein>
    <recommendedName>
        <fullName evidence="4">Peptidase C39-like domain-containing protein</fullName>
    </recommendedName>
</protein>
<organism evidence="2 3">
    <name type="scientific">Rhodovarius crocodyli</name>
    <dbReference type="NCBI Taxonomy" id="1979269"/>
    <lineage>
        <taxon>Bacteria</taxon>
        <taxon>Pseudomonadati</taxon>
        <taxon>Pseudomonadota</taxon>
        <taxon>Alphaproteobacteria</taxon>
        <taxon>Acetobacterales</taxon>
        <taxon>Roseomonadaceae</taxon>
        <taxon>Rhodovarius</taxon>
    </lineage>
</organism>
<keyword evidence="1" id="KW-0812">Transmembrane</keyword>
<evidence type="ECO:0000313" key="3">
    <source>
        <dbReference type="Proteomes" id="UP000282957"/>
    </source>
</evidence>
<dbReference type="Gene3D" id="3.90.70.10">
    <property type="entry name" value="Cysteine proteinases"/>
    <property type="match status" value="1"/>
</dbReference>
<evidence type="ECO:0008006" key="4">
    <source>
        <dbReference type="Google" id="ProtNLM"/>
    </source>
</evidence>
<dbReference type="Proteomes" id="UP000282957">
    <property type="component" value="Unassembled WGS sequence"/>
</dbReference>
<keyword evidence="1" id="KW-1133">Transmembrane helix</keyword>
<gene>
    <name evidence="2" type="ORF">EOD42_11685</name>
</gene>
<reference evidence="2 3" key="1">
    <citation type="submission" date="2019-01" db="EMBL/GenBank/DDBJ databases">
        <authorList>
            <person name="Chen W.-M."/>
        </authorList>
    </citation>
    <scope>NUCLEOTIDE SEQUENCE [LARGE SCALE GENOMIC DNA]</scope>
    <source>
        <strain evidence="2 3">CCP-6</strain>
    </source>
</reference>
<keyword evidence="3" id="KW-1185">Reference proteome</keyword>
<name>A0A437MHD3_9PROT</name>
<sequence>MAEGKIKNWFVRFTAYNTAHVVHQQEQVNSCGIACILMINLKMKKGLMAAGMAATAAVSVVPIIGGFLGVDLGTKVLDYAVKTEPQVYKIYGDVVGTVYDGTSYTNASNHPAVLEKLGCGQWEAFWAGGAGVSAAIKDAVAAGAPCIVHVTWKAGGAHFVVVDEVVNIGGLDWAMVNDPADGDIHVTLLSPGSAPSYDAGAGNFSGWIVRRK</sequence>
<dbReference type="RefSeq" id="WP_127787693.1">
    <property type="nucleotide sequence ID" value="NZ_SACL01000003.1"/>
</dbReference>
<evidence type="ECO:0000256" key="1">
    <source>
        <dbReference type="SAM" id="Phobius"/>
    </source>
</evidence>